<dbReference type="STRING" id="196109.A0A136J546"/>
<feature type="region of interest" description="Disordered" evidence="2">
    <location>
        <begin position="449"/>
        <end position="472"/>
    </location>
</feature>
<sequence length="798" mass="87113">MPALASPPPTSVVPAQLGFLALFNPSLGNTDETLDDQIVYYASVNTQAQGRRHRSRGKPIASVSQAERNERLRQIGLAQGMVEFSKGFSGGQTLDTIDTDKSRCVLHELEPGWWILASVDLTKIPLPPRLGSTSPDNNDPAGNVEYSSREMKPAALLLQDLLRAHSTFLLHHTTSLSAMFVRLKRPKFVSVLSRFWDLFLSTWNVMLHGNPAVNVFGGIKIAACGELGVGVGEEHRGSGEREVLEGFVGRVEGLTDLIVSKFGSPDSDPSEDTSPDQQWLGMGEEPTGEDGAIFLGVGAISKRSVCDITQWMEDLYTWGENAYGVKDRPSSVRQARKARRSSKGAGHSGHPTPSALQDKPKQDGAASAPAAETPESTGEAGVNKLMNYLKMGYGTHWSVGASAEPDTAGAPSATAVDASAPQAGQERPALTKRTLSDSMGHYLIGLLGDVEESGSSGDDDRDGSGADSDDSNLNSRVMLRTLVVEMNESSLPASRMTQDLGSRDNELLLTRSGQKDAMDPNSHFSSQDRNVTQKMRVVVYVSKPFVYTFLFRNRTDSLAWNGLYRSLHHQLEPLRKQLAASTAYRPERPDMGKATSQIYDLVWNPKTTVVHSTIPNIPDPARGAQDIALSHWTRAEALNMHNQMLNIYISTLTDYSEVERTCKTNRGWWVVWMRIPSKDMPESATSSQSQISTPRQRTSGTNSVTTAKAALHPTFRKEDSNDSEQSSSSMARSDFKRPKPRVHKEIFLIRRAGENGGLRGITSAYSEDGGWGDGATRLAQGIGVDARQYVEDLLSLQP</sequence>
<evidence type="ECO:0000313" key="4">
    <source>
        <dbReference type="EMBL" id="KXJ92086.1"/>
    </source>
</evidence>
<feature type="compositionally biased region" description="Low complexity" evidence="2">
    <location>
        <begin position="365"/>
        <end position="377"/>
    </location>
</feature>
<evidence type="ECO:0000259" key="3">
    <source>
        <dbReference type="Pfam" id="PF19031"/>
    </source>
</evidence>
<feature type="region of interest" description="Disordered" evidence="2">
    <location>
        <begin position="327"/>
        <end position="379"/>
    </location>
</feature>
<protein>
    <recommendedName>
        <fullName evidence="3">CCZ1/INTU/HSP4 first Longin domain-containing protein</fullName>
    </recommendedName>
</protein>
<evidence type="ECO:0000313" key="5">
    <source>
        <dbReference type="Proteomes" id="UP000070501"/>
    </source>
</evidence>
<name>A0A136J546_9PEZI</name>
<keyword evidence="5" id="KW-1185">Reference proteome</keyword>
<dbReference type="AlphaFoldDB" id="A0A136J546"/>
<accession>A0A136J546</accession>
<dbReference type="EMBL" id="KQ964249">
    <property type="protein sequence ID" value="KXJ92086.1"/>
    <property type="molecule type" value="Genomic_DNA"/>
</dbReference>
<feature type="compositionally biased region" description="Polar residues" evidence="2">
    <location>
        <begin position="683"/>
        <end position="706"/>
    </location>
</feature>
<dbReference type="GO" id="GO:0016192">
    <property type="term" value="P:vesicle-mediated transport"/>
    <property type="evidence" value="ECO:0007669"/>
    <property type="project" value="InterPro"/>
</dbReference>
<dbReference type="InterPro" id="IPR043987">
    <property type="entry name" value="CCZ1/INTU/HSP4_longin_1"/>
</dbReference>
<proteinExistence type="inferred from homology"/>
<feature type="region of interest" description="Disordered" evidence="2">
    <location>
        <begin position="404"/>
        <end position="435"/>
    </location>
</feature>
<dbReference type="PANTHER" id="PTHR13056:SF0">
    <property type="entry name" value="VACUOLAR FUSION PROTEIN CCZ1 HOMOLOG-RELATED"/>
    <property type="match status" value="1"/>
</dbReference>
<organism evidence="4 5">
    <name type="scientific">Microdochium bolleyi</name>
    <dbReference type="NCBI Taxonomy" id="196109"/>
    <lineage>
        <taxon>Eukaryota</taxon>
        <taxon>Fungi</taxon>
        <taxon>Dikarya</taxon>
        <taxon>Ascomycota</taxon>
        <taxon>Pezizomycotina</taxon>
        <taxon>Sordariomycetes</taxon>
        <taxon>Xylariomycetidae</taxon>
        <taxon>Xylariales</taxon>
        <taxon>Microdochiaceae</taxon>
        <taxon>Microdochium</taxon>
    </lineage>
</organism>
<dbReference type="InParanoid" id="A0A136J546"/>
<feature type="domain" description="CCZ1/INTU/HSP4 first Longin" evidence="3">
    <location>
        <begin position="19"/>
        <end position="122"/>
    </location>
</feature>
<comment type="similarity">
    <text evidence="1">Belongs to the CCZ1 family.</text>
</comment>
<feature type="region of interest" description="Disordered" evidence="2">
    <location>
        <begin position="680"/>
        <end position="739"/>
    </location>
</feature>
<gene>
    <name evidence="4" type="ORF">Micbo1qcDRAFT_195037</name>
</gene>
<dbReference type="OrthoDB" id="240546at2759"/>
<dbReference type="Proteomes" id="UP000070501">
    <property type="component" value="Unassembled WGS sequence"/>
</dbReference>
<dbReference type="PANTHER" id="PTHR13056">
    <property type="entry name" value="VACUOLAR FUSION PROTEIN CCZ1 HOMOLOG-RELATED"/>
    <property type="match status" value="1"/>
</dbReference>
<evidence type="ECO:0000256" key="2">
    <source>
        <dbReference type="SAM" id="MobiDB-lite"/>
    </source>
</evidence>
<dbReference type="GO" id="GO:0035658">
    <property type="term" value="C:Mon1-Ccz1 complex"/>
    <property type="evidence" value="ECO:0007669"/>
    <property type="project" value="InterPro"/>
</dbReference>
<dbReference type="InterPro" id="IPR013176">
    <property type="entry name" value="Ccz1"/>
</dbReference>
<evidence type="ECO:0000256" key="1">
    <source>
        <dbReference type="ARBA" id="ARBA00005352"/>
    </source>
</evidence>
<dbReference type="Pfam" id="PF19031">
    <property type="entry name" value="Intu_longin_1"/>
    <property type="match status" value="1"/>
</dbReference>
<feature type="region of interest" description="Disordered" evidence="2">
    <location>
        <begin position="261"/>
        <end position="285"/>
    </location>
</feature>
<reference evidence="5" key="1">
    <citation type="submission" date="2016-02" db="EMBL/GenBank/DDBJ databases">
        <title>Draft genome sequence of Microdochium bolleyi, a fungal endophyte of beachgrass.</title>
        <authorList>
            <consortium name="DOE Joint Genome Institute"/>
            <person name="David A.S."/>
            <person name="May G."/>
            <person name="Haridas S."/>
            <person name="Lim J."/>
            <person name="Wang M."/>
            <person name="Labutti K."/>
            <person name="Lipzen A."/>
            <person name="Barry K."/>
            <person name="Grigoriev I.V."/>
        </authorList>
    </citation>
    <scope>NUCLEOTIDE SEQUENCE [LARGE SCALE GENOMIC DNA]</scope>
    <source>
        <strain evidence="5">J235TASD1</strain>
    </source>
</reference>
<feature type="compositionally biased region" description="Acidic residues" evidence="2">
    <location>
        <begin position="449"/>
        <end position="461"/>
    </location>
</feature>